<evidence type="ECO:0000313" key="3">
    <source>
        <dbReference type="EMBL" id="RMH98983.1"/>
    </source>
</evidence>
<dbReference type="GeneID" id="84610418"/>
<reference evidence="3 4" key="1">
    <citation type="submission" date="2018-10" db="EMBL/GenBank/DDBJ databases">
        <title>Pseudomonas sp. GL14 genome.</title>
        <authorList>
            <person name="Peng J."/>
            <person name="Liu Z.-P."/>
        </authorList>
    </citation>
    <scope>NUCLEOTIDE SEQUENCE [LARGE SCALE GENOMIC DNA]</scope>
    <source>
        <strain evidence="3 4">GL14</strain>
    </source>
</reference>
<reference evidence="2" key="2">
    <citation type="submission" date="2022-06" db="EMBL/GenBank/DDBJ databases">
        <title>Detection of beta-lactamases in bacteria of animal origin.</title>
        <authorList>
            <person name="Mlynarcik P."/>
            <person name="Zdarska V."/>
            <person name="Chudobova H."/>
            <person name="Prochazkova P."/>
            <person name="Hricova K."/>
            <person name="Mezerova K."/>
            <person name="Bardon J."/>
            <person name="Dolejska M."/>
            <person name="Sukkar I."/>
            <person name="Kolar M."/>
        </authorList>
    </citation>
    <scope>NUCLEOTIDE SEQUENCE</scope>
    <source>
        <strain evidence="2">S 300-3</strain>
    </source>
</reference>
<feature type="transmembrane region" description="Helical" evidence="1">
    <location>
        <begin position="44"/>
        <end position="65"/>
    </location>
</feature>
<dbReference type="EMBL" id="RFFL01000012">
    <property type="protein sequence ID" value="RMH98983.1"/>
    <property type="molecule type" value="Genomic_DNA"/>
</dbReference>
<comment type="caution">
    <text evidence="2">The sequence shown here is derived from an EMBL/GenBank/DDBJ whole genome shotgun (WGS) entry which is preliminary data.</text>
</comment>
<feature type="transmembrane region" description="Helical" evidence="1">
    <location>
        <begin position="102"/>
        <end position="120"/>
    </location>
</feature>
<sequence>MFIWLLVVTLAVSALVCFIATRFFDKPIGSILTRLVSEELSFAWHRYITFAIYVVGISGGGRIWALERYITPNTEEASVVQLNAARWTLEVYRTIVETLQGIAWMLLVFFIFALIAYVIVRGFELRQGKRGE</sequence>
<evidence type="ECO:0000256" key="1">
    <source>
        <dbReference type="SAM" id="Phobius"/>
    </source>
</evidence>
<proteinExistence type="predicted"/>
<keyword evidence="1" id="KW-0472">Membrane</keyword>
<keyword evidence="1" id="KW-1133">Transmembrane helix</keyword>
<keyword evidence="1" id="KW-0812">Transmembrane</keyword>
<evidence type="ECO:0000313" key="4">
    <source>
        <dbReference type="Proteomes" id="UP000269134"/>
    </source>
</evidence>
<evidence type="ECO:0000313" key="5">
    <source>
        <dbReference type="Proteomes" id="UP001165292"/>
    </source>
</evidence>
<keyword evidence="4" id="KW-1185">Reference proteome</keyword>
<dbReference type="EMBL" id="JAMYBS010000028">
    <property type="protein sequence ID" value="MCO7546596.1"/>
    <property type="molecule type" value="Genomic_DNA"/>
</dbReference>
<dbReference type="Proteomes" id="UP000269134">
    <property type="component" value="Unassembled WGS sequence"/>
</dbReference>
<dbReference type="RefSeq" id="WP_014851862.1">
    <property type="nucleotide sequence ID" value="NZ_DALYPK010000003.1"/>
</dbReference>
<protein>
    <submittedName>
        <fullName evidence="2">Uncharacterized protein</fullName>
    </submittedName>
</protein>
<dbReference type="Proteomes" id="UP001165292">
    <property type="component" value="Unassembled WGS sequence"/>
</dbReference>
<dbReference type="AlphaFoldDB" id="A0AA42BEP0"/>
<evidence type="ECO:0000313" key="2">
    <source>
        <dbReference type="EMBL" id="MCO7546596.1"/>
    </source>
</evidence>
<name>A0AA42BEP0_9GAMM</name>
<gene>
    <name evidence="3" type="ORF">EA795_15365</name>
    <name evidence="2" type="ORF">NJF43_17715</name>
</gene>
<feature type="transmembrane region" description="Helical" evidence="1">
    <location>
        <begin position="6"/>
        <end position="24"/>
    </location>
</feature>
<accession>A0AA42BEP0</accession>
<organism evidence="2 5">
    <name type="scientific">Stutzerimonas nitrititolerans</name>
    <dbReference type="NCBI Taxonomy" id="2482751"/>
    <lineage>
        <taxon>Bacteria</taxon>
        <taxon>Pseudomonadati</taxon>
        <taxon>Pseudomonadota</taxon>
        <taxon>Gammaproteobacteria</taxon>
        <taxon>Pseudomonadales</taxon>
        <taxon>Pseudomonadaceae</taxon>
        <taxon>Stutzerimonas</taxon>
    </lineage>
</organism>